<dbReference type="Pfam" id="PF13432">
    <property type="entry name" value="TPR_16"/>
    <property type="match status" value="2"/>
</dbReference>
<sequence length="418" mass="46894">MAKPELTEWDEDLTASAAEDYEALVRSLQWAKGFGLLFVQCAPAEGERLMQRVQADIADKTVDVLRLEGEVDDLYDTVAALPEIAKTNVLFVTGLEKSLVPYIKPGYGSEGDYYAKDTVPKLLGKLNLQREKFRDTFNTCFVFLVPLYAMKYLIRRAADFFDWRSGVWEFVGSPDEVRQKTEQVLQGDYGEYLSWTPQQRRERLLETEDLLAEGGHSPETKFELYFEAGNLAAADQQFKWAIASYDAALAIKPDKHEALYNKGIALDELGRYEEAIACYDAALAIKPDDHQALYNKGYALFNLGRYEEAIASYDAALAIKPDKHEALYNRGIALYYLGRYEEAIASYDAALAIKPDYHEALNNKGYALFNLGRYEEAIACYDAALAIKPDKHAALNSKGVALGNLGRYEEAIASYDAA</sequence>
<evidence type="ECO:0000256" key="3">
    <source>
        <dbReference type="PROSITE-ProRule" id="PRU00339"/>
    </source>
</evidence>
<dbReference type="InterPro" id="IPR019734">
    <property type="entry name" value="TPR_rpt"/>
</dbReference>
<feature type="repeat" description="TPR" evidence="3">
    <location>
        <begin position="222"/>
        <end position="255"/>
    </location>
</feature>
<protein>
    <submittedName>
        <fullName evidence="4">Uncharacterized protein</fullName>
    </submittedName>
</protein>
<dbReference type="Proteomes" id="UP000249081">
    <property type="component" value="Unassembled WGS sequence"/>
</dbReference>
<dbReference type="PANTHER" id="PTHR44943">
    <property type="entry name" value="CELLULOSE SYNTHASE OPERON PROTEIN C"/>
    <property type="match status" value="1"/>
</dbReference>
<name>A0A2W4VND6_9CYAN</name>
<dbReference type="InterPro" id="IPR051685">
    <property type="entry name" value="Ycf3/AcsC/BcsC/TPR_MFPF"/>
</dbReference>
<evidence type="ECO:0000256" key="1">
    <source>
        <dbReference type="ARBA" id="ARBA00022737"/>
    </source>
</evidence>
<reference evidence="4 5" key="2">
    <citation type="submission" date="2018-06" db="EMBL/GenBank/DDBJ databases">
        <title>Metagenomic assembly of (sub)arctic Cyanobacteria and their associated microbiome from non-axenic cultures.</title>
        <authorList>
            <person name="Baurain D."/>
        </authorList>
    </citation>
    <scope>NUCLEOTIDE SEQUENCE [LARGE SCALE GENOMIC DNA]</scope>
    <source>
        <strain evidence="4">ULC041bin1</strain>
    </source>
</reference>
<gene>
    <name evidence="4" type="ORF">DCF17_21015</name>
</gene>
<dbReference type="Gene3D" id="1.25.40.10">
    <property type="entry name" value="Tetratricopeptide repeat domain"/>
    <property type="match status" value="2"/>
</dbReference>
<dbReference type="SMART" id="SM00028">
    <property type="entry name" value="TPR"/>
    <property type="match status" value="6"/>
</dbReference>
<comment type="caution">
    <text evidence="4">The sequence shown here is derived from an EMBL/GenBank/DDBJ whole genome shotgun (WGS) entry which is preliminary data.</text>
</comment>
<evidence type="ECO:0000313" key="4">
    <source>
        <dbReference type="EMBL" id="PZO34016.1"/>
    </source>
</evidence>
<proteinExistence type="predicted"/>
<feature type="repeat" description="TPR" evidence="3">
    <location>
        <begin position="256"/>
        <end position="289"/>
    </location>
</feature>
<dbReference type="SUPFAM" id="SSF48439">
    <property type="entry name" value="Protein prenylyltransferase"/>
    <property type="match status" value="1"/>
</dbReference>
<keyword evidence="2 3" id="KW-0802">TPR repeat</keyword>
<feature type="repeat" description="TPR" evidence="3">
    <location>
        <begin position="358"/>
        <end position="391"/>
    </location>
</feature>
<dbReference type="EMBL" id="QBMN01000223">
    <property type="protein sequence ID" value="PZO34016.1"/>
    <property type="molecule type" value="Genomic_DNA"/>
</dbReference>
<dbReference type="AlphaFoldDB" id="A0A2W4VND6"/>
<feature type="non-terminal residue" evidence="4">
    <location>
        <position position="418"/>
    </location>
</feature>
<evidence type="ECO:0000256" key="2">
    <source>
        <dbReference type="ARBA" id="ARBA00022803"/>
    </source>
</evidence>
<feature type="repeat" description="TPR" evidence="3">
    <location>
        <begin position="290"/>
        <end position="323"/>
    </location>
</feature>
<reference evidence="5" key="1">
    <citation type="submission" date="2018-04" db="EMBL/GenBank/DDBJ databases">
        <authorList>
            <person name="Cornet L."/>
        </authorList>
    </citation>
    <scope>NUCLEOTIDE SEQUENCE [LARGE SCALE GENOMIC DNA]</scope>
</reference>
<dbReference type="PROSITE" id="PS50005">
    <property type="entry name" value="TPR"/>
    <property type="match status" value="5"/>
</dbReference>
<dbReference type="Pfam" id="PF13181">
    <property type="entry name" value="TPR_8"/>
    <property type="match status" value="1"/>
</dbReference>
<accession>A0A2W4VND6</accession>
<dbReference type="PANTHER" id="PTHR44943:SF8">
    <property type="entry name" value="TPR REPEAT-CONTAINING PROTEIN MJ0263"/>
    <property type="match status" value="1"/>
</dbReference>
<evidence type="ECO:0000313" key="5">
    <source>
        <dbReference type="Proteomes" id="UP000249081"/>
    </source>
</evidence>
<dbReference type="InterPro" id="IPR011990">
    <property type="entry name" value="TPR-like_helical_dom_sf"/>
</dbReference>
<organism evidence="4 5">
    <name type="scientific">Shackletoniella antarctica</name>
    <dbReference type="NCBI Taxonomy" id="268115"/>
    <lineage>
        <taxon>Bacteria</taxon>
        <taxon>Bacillati</taxon>
        <taxon>Cyanobacteriota</taxon>
        <taxon>Cyanophyceae</taxon>
        <taxon>Oculatellales</taxon>
        <taxon>Oculatellaceae</taxon>
        <taxon>Shackletoniella</taxon>
    </lineage>
</organism>
<dbReference type="PROSITE" id="PS50293">
    <property type="entry name" value="TPR_REGION"/>
    <property type="match status" value="4"/>
</dbReference>
<feature type="repeat" description="TPR" evidence="3">
    <location>
        <begin position="324"/>
        <end position="357"/>
    </location>
</feature>
<keyword evidence="1" id="KW-0677">Repeat</keyword>